<accession>A0A8D1T905</accession>
<protein>
    <submittedName>
        <fullName evidence="2">Uncharacterized protein</fullName>
    </submittedName>
</protein>
<feature type="transmembrane region" description="Helical" evidence="1">
    <location>
        <begin position="102"/>
        <end position="119"/>
    </location>
</feature>
<evidence type="ECO:0000256" key="1">
    <source>
        <dbReference type="SAM" id="Phobius"/>
    </source>
</evidence>
<name>A0A8D1T905_PIG</name>
<keyword evidence="1" id="KW-0472">Membrane</keyword>
<organism evidence="2 3">
    <name type="scientific">Sus scrofa</name>
    <name type="common">Pig</name>
    <dbReference type="NCBI Taxonomy" id="9823"/>
    <lineage>
        <taxon>Eukaryota</taxon>
        <taxon>Metazoa</taxon>
        <taxon>Chordata</taxon>
        <taxon>Craniata</taxon>
        <taxon>Vertebrata</taxon>
        <taxon>Euteleostomi</taxon>
        <taxon>Mammalia</taxon>
        <taxon>Eutheria</taxon>
        <taxon>Laurasiatheria</taxon>
        <taxon>Artiodactyla</taxon>
        <taxon>Suina</taxon>
        <taxon>Suidae</taxon>
        <taxon>Sus</taxon>
    </lineage>
</organism>
<dbReference type="Proteomes" id="UP000694723">
    <property type="component" value="Unplaced"/>
</dbReference>
<keyword evidence="1" id="KW-1133">Transmembrane helix</keyword>
<sequence>MPRSGLHGSNDSSVFSFLRNCHTVFHSGCISLQSHQQCHGVPFSPHPLQYLLFVDFWMMAIQAGVRWYLRVVLICMSIVMSDVEHLFMWFLTICMSSLENCLFRSSAHFLVVFFFFFGMELQKVFINFGDESLVSRFICKEFLPFCGLSFHFI</sequence>
<dbReference type="AlphaFoldDB" id="A0A8D1T905"/>
<keyword evidence="1" id="KW-0812">Transmembrane</keyword>
<evidence type="ECO:0000313" key="3">
    <source>
        <dbReference type="Proteomes" id="UP000694723"/>
    </source>
</evidence>
<feature type="transmembrane region" description="Helical" evidence="1">
    <location>
        <begin position="67"/>
        <end position="90"/>
    </location>
</feature>
<evidence type="ECO:0000313" key="2">
    <source>
        <dbReference type="Ensembl" id="ENSSSCP00060008249.1"/>
    </source>
</evidence>
<proteinExistence type="predicted"/>
<reference evidence="2" key="1">
    <citation type="submission" date="2025-08" db="UniProtKB">
        <authorList>
            <consortium name="Ensembl"/>
        </authorList>
    </citation>
    <scope>IDENTIFICATION</scope>
</reference>
<dbReference type="Ensembl" id="ENSSSCT00060020182.1">
    <property type="protein sequence ID" value="ENSSSCP00060008249.1"/>
    <property type="gene ID" value="ENSSSCG00060015176.1"/>
</dbReference>